<feature type="transmembrane region" description="Helical" evidence="12">
    <location>
        <begin position="46"/>
        <end position="66"/>
    </location>
</feature>
<evidence type="ECO:0000256" key="1">
    <source>
        <dbReference type="ARBA" id="ARBA00001947"/>
    </source>
</evidence>
<keyword evidence="14" id="KW-1185">Reference proteome</keyword>
<evidence type="ECO:0000256" key="10">
    <source>
        <dbReference type="ARBA" id="ARBA00023145"/>
    </source>
</evidence>
<evidence type="ECO:0000313" key="14">
    <source>
        <dbReference type="Proteomes" id="UP000241074"/>
    </source>
</evidence>
<dbReference type="Gene3D" id="1.10.390.10">
    <property type="entry name" value="Neutral Protease Domain 2"/>
    <property type="match status" value="1"/>
</dbReference>
<keyword evidence="12" id="KW-0812">Transmembrane</keyword>
<keyword evidence="8" id="KW-0862">Zinc</keyword>
<dbReference type="Pfam" id="PF02128">
    <property type="entry name" value="Peptidase_M36"/>
    <property type="match status" value="1"/>
</dbReference>
<evidence type="ECO:0000256" key="4">
    <source>
        <dbReference type="ARBA" id="ARBA00022525"/>
    </source>
</evidence>
<dbReference type="Proteomes" id="UP000241074">
    <property type="component" value="Chromosome"/>
</dbReference>
<dbReference type="OrthoDB" id="9758603at2"/>
<dbReference type="InterPro" id="IPR050371">
    <property type="entry name" value="Fungal_virulence_M36"/>
</dbReference>
<dbReference type="GO" id="GO:0008270">
    <property type="term" value="F:zinc ion binding"/>
    <property type="evidence" value="ECO:0007669"/>
    <property type="project" value="InterPro"/>
</dbReference>
<feature type="region of interest" description="Disordered" evidence="11">
    <location>
        <begin position="342"/>
        <end position="364"/>
    </location>
</feature>
<comment type="cofactor">
    <cofactor evidence="1">
        <name>Zn(2+)</name>
        <dbReference type="ChEBI" id="CHEBI:29105"/>
    </cofactor>
</comment>
<keyword evidence="12" id="KW-0472">Membrane</keyword>
<evidence type="ECO:0000256" key="6">
    <source>
        <dbReference type="ARBA" id="ARBA00022723"/>
    </source>
</evidence>
<dbReference type="KEGG" id="xba:C7S18_19725"/>
<reference evidence="13 14" key="1">
    <citation type="submission" date="2018-03" db="EMBL/GenBank/DDBJ databases">
        <title>Ahniella affigens gen. nov., sp. nov., a gammaproteobacterium isolated from sandy soil near a stream.</title>
        <authorList>
            <person name="Ko Y."/>
            <person name="Kim J.-H."/>
        </authorList>
    </citation>
    <scope>NUCLEOTIDE SEQUENCE [LARGE SCALE GENOMIC DNA]</scope>
    <source>
        <strain evidence="13 14">D13</strain>
    </source>
</reference>
<keyword evidence="9" id="KW-0482">Metalloprotease</keyword>
<keyword evidence="4" id="KW-0964">Secreted</keyword>
<keyword evidence="12" id="KW-1133">Transmembrane helix</keyword>
<proteinExistence type="inferred from homology"/>
<evidence type="ECO:0000256" key="9">
    <source>
        <dbReference type="ARBA" id="ARBA00023049"/>
    </source>
</evidence>
<comment type="subcellular location">
    <subcellularLocation>
        <location evidence="2">Secreted</location>
    </subcellularLocation>
</comment>
<protein>
    <recommendedName>
        <fullName evidence="15">FTP domain-containing protein</fullName>
    </recommendedName>
</protein>
<evidence type="ECO:0000313" key="13">
    <source>
        <dbReference type="EMBL" id="AVP99256.1"/>
    </source>
</evidence>
<evidence type="ECO:0000256" key="8">
    <source>
        <dbReference type="ARBA" id="ARBA00022833"/>
    </source>
</evidence>
<dbReference type="PANTHER" id="PTHR33478:SF1">
    <property type="entry name" value="EXTRACELLULAR METALLOPROTEINASE MEP"/>
    <property type="match status" value="1"/>
</dbReference>
<dbReference type="EMBL" id="CP027860">
    <property type="protein sequence ID" value="AVP99256.1"/>
    <property type="molecule type" value="Genomic_DNA"/>
</dbReference>
<evidence type="ECO:0000256" key="2">
    <source>
        <dbReference type="ARBA" id="ARBA00004613"/>
    </source>
</evidence>
<evidence type="ECO:0000256" key="3">
    <source>
        <dbReference type="ARBA" id="ARBA00006006"/>
    </source>
</evidence>
<name>A0A2P1PWQ4_9GAMM</name>
<gene>
    <name evidence="13" type="ORF">C7S18_19725</name>
</gene>
<dbReference type="GO" id="GO:0005615">
    <property type="term" value="C:extracellular space"/>
    <property type="evidence" value="ECO:0007669"/>
    <property type="project" value="InterPro"/>
</dbReference>
<comment type="similarity">
    <text evidence="3">Belongs to the peptidase M36 family.</text>
</comment>
<sequence>MGCIREQARTACQVAGDFGVCREPMSQEPCMLTHSTRYAARRARTWFAPLLLATVLLQVAAIGQAARATDQYDIRADRRDAALRYRQQHAERASALEPGRQQSLQRALAVDAGKTLRVQRAESDGQVRVIAPKSPQRRLAAAAAPGQRVAALREFLSANALLYSVDPQLIDALEVVADYRNPDGGLAWVRLRQLVNGRVVLGTEITGAFDAEDRLFRVIGSPIAIPSDGSLAREPTAVMPAIRAAAAAVAFPIGTSPLTKLPDRPGVAAFAQRFGSAGSATEISVEPVVFAIEPKVARLAWQVQLIGATEAWSVLVDVDDQTVLWWQNLLDHQSQPITVTAYADDSPAPMSPGANAPDGSQPQEAISRTTITPPLKAFNLLGWIPDGQRITTGNNVDAGIDRDGVNGIDASGRVEGTPGRFFGAAYNPSPGREDQGGNPGDEPIPPGGGPLSAFQTGTVINAFYWANWFHDRTYELGFVEAAGNFQNDNFGNGGVAGDRMNVELQDSTRVNDAVMLTGADGATTRLQVGVFTPTTPDRDAGLDQEVVVHELAHGLSRRLIGNGLGLSSAQGPALGEGWSDCFARFALAQANEPINGTYPFGSYIARQLGAVGENHGYYGIRSFPYAVRTSLGGPQNRPHNPLTFADIDPTQFNVADAAFAPNPSFLPAAGATHFRGVVWCSALFEARAELIADVGFTQGNELMLQLMVDGMKLTPIGPNFIDARDALLAAAEISAPEQMQALWRGFAARGLGVGASTDGANAVVESFNTPNLAVAEALGISDSRCNSNGYAEPGEILNVSVPVANATGSTAQNATVTIAPGGSQSYGQIPTASSVSRDFEVNVPANQVCGTPIDLAIHVQSSLGPIALNRQIAVGRPLVALAQDFDTAVLGTLPQTWTTAETGAALPWQTVASSVASEPHAVMAVGVSTTGEAALTSEAFLVESANAVLTFKHQFNFENGFDGGVLEISLDGGAYQDLITAGGSFLEGGYIQALSNESCSGSPRPLASRPAWTGLRNGLVTRVQLPATAQSQMARLRWRMGSDCSVVSSGWLIDDVQVLSGHECLPTACDAVDALFRDSFE</sequence>
<dbReference type="GO" id="GO:0004222">
    <property type="term" value="F:metalloendopeptidase activity"/>
    <property type="evidence" value="ECO:0007669"/>
    <property type="project" value="InterPro"/>
</dbReference>
<dbReference type="AlphaFoldDB" id="A0A2P1PWQ4"/>
<dbReference type="InterPro" id="IPR027268">
    <property type="entry name" value="Peptidase_M4/M1_CTD_sf"/>
</dbReference>
<evidence type="ECO:0000256" key="7">
    <source>
        <dbReference type="ARBA" id="ARBA00022801"/>
    </source>
</evidence>
<keyword evidence="5" id="KW-0645">Protease</keyword>
<evidence type="ECO:0008006" key="15">
    <source>
        <dbReference type="Google" id="ProtNLM"/>
    </source>
</evidence>
<keyword evidence="10" id="KW-0865">Zymogen</keyword>
<feature type="region of interest" description="Disordered" evidence="11">
    <location>
        <begin position="426"/>
        <end position="451"/>
    </location>
</feature>
<dbReference type="GO" id="GO:0006508">
    <property type="term" value="P:proteolysis"/>
    <property type="evidence" value="ECO:0007669"/>
    <property type="project" value="UniProtKB-KW"/>
</dbReference>
<keyword evidence="6" id="KW-0479">Metal-binding</keyword>
<evidence type="ECO:0000256" key="5">
    <source>
        <dbReference type="ARBA" id="ARBA00022670"/>
    </source>
</evidence>
<dbReference type="SUPFAM" id="SSF55486">
    <property type="entry name" value="Metalloproteases ('zincins'), catalytic domain"/>
    <property type="match status" value="1"/>
</dbReference>
<dbReference type="InterPro" id="IPR001842">
    <property type="entry name" value="Peptidase_M36"/>
</dbReference>
<dbReference type="Gene3D" id="2.60.120.260">
    <property type="entry name" value="Galactose-binding domain-like"/>
    <property type="match status" value="1"/>
</dbReference>
<accession>A0A2P1PWQ4</accession>
<organism evidence="13 14">
    <name type="scientific">Ahniella affigens</name>
    <dbReference type="NCBI Taxonomy" id="2021234"/>
    <lineage>
        <taxon>Bacteria</taxon>
        <taxon>Pseudomonadati</taxon>
        <taxon>Pseudomonadota</taxon>
        <taxon>Gammaproteobacteria</taxon>
        <taxon>Lysobacterales</taxon>
        <taxon>Rhodanobacteraceae</taxon>
        <taxon>Ahniella</taxon>
    </lineage>
</organism>
<reference evidence="13 14" key="2">
    <citation type="submission" date="2018-03" db="EMBL/GenBank/DDBJ databases">
        <authorList>
            <person name="Keele B.F."/>
        </authorList>
    </citation>
    <scope>NUCLEOTIDE SEQUENCE [LARGE SCALE GENOMIC DNA]</scope>
    <source>
        <strain evidence="13 14">D13</strain>
    </source>
</reference>
<dbReference type="Gene3D" id="3.10.170.10">
    <property type="match status" value="1"/>
</dbReference>
<evidence type="ECO:0000256" key="11">
    <source>
        <dbReference type="SAM" id="MobiDB-lite"/>
    </source>
</evidence>
<keyword evidence="7" id="KW-0378">Hydrolase</keyword>
<evidence type="ECO:0000256" key="12">
    <source>
        <dbReference type="SAM" id="Phobius"/>
    </source>
</evidence>
<dbReference type="PANTHER" id="PTHR33478">
    <property type="entry name" value="EXTRACELLULAR METALLOPROTEINASE MEP"/>
    <property type="match status" value="1"/>
</dbReference>